<dbReference type="InterPro" id="IPR005158">
    <property type="entry name" value="BTAD"/>
</dbReference>
<dbReference type="SMART" id="SM01043">
    <property type="entry name" value="BTAD"/>
    <property type="match status" value="1"/>
</dbReference>
<protein>
    <recommendedName>
        <fullName evidence="3">Bacterial transcriptional activator domain-containing protein</fullName>
    </recommendedName>
</protein>
<dbReference type="PANTHER" id="PTHR35807">
    <property type="entry name" value="TRANSCRIPTIONAL REGULATOR REDD-RELATED"/>
    <property type="match status" value="1"/>
</dbReference>
<keyword evidence="5" id="KW-1185">Reference proteome</keyword>
<feature type="domain" description="Bacterial transcriptional activator" evidence="3">
    <location>
        <begin position="94"/>
        <end position="240"/>
    </location>
</feature>
<proteinExistence type="predicted"/>
<evidence type="ECO:0000256" key="1">
    <source>
        <dbReference type="ARBA" id="ARBA00023015"/>
    </source>
</evidence>
<keyword evidence="1" id="KW-0805">Transcription regulation</keyword>
<dbReference type="Gene3D" id="1.25.40.10">
    <property type="entry name" value="Tetratricopeptide repeat domain"/>
    <property type="match status" value="1"/>
</dbReference>
<evidence type="ECO:0000256" key="2">
    <source>
        <dbReference type="ARBA" id="ARBA00023163"/>
    </source>
</evidence>
<dbReference type="SUPFAM" id="SSF48452">
    <property type="entry name" value="TPR-like"/>
    <property type="match status" value="1"/>
</dbReference>
<dbReference type="InterPro" id="IPR011990">
    <property type="entry name" value="TPR-like_helical_dom_sf"/>
</dbReference>
<evidence type="ECO:0000313" key="4">
    <source>
        <dbReference type="EMBL" id="GAA3382994.1"/>
    </source>
</evidence>
<evidence type="ECO:0000313" key="5">
    <source>
        <dbReference type="Proteomes" id="UP001501676"/>
    </source>
</evidence>
<dbReference type="InterPro" id="IPR051677">
    <property type="entry name" value="AfsR-DnrI-RedD_regulator"/>
</dbReference>
<dbReference type="InterPro" id="IPR016032">
    <property type="entry name" value="Sig_transdc_resp-reg_C-effctor"/>
</dbReference>
<dbReference type="Proteomes" id="UP001501676">
    <property type="component" value="Unassembled WGS sequence"/>
</dbReference>
<gene>
    <name evidence="4" type="ORF">GCM10020369_07140</name>
</gene>
<dbReference type="InterPro" id="IPR036388">
    <property type="entry name" value="WH-like_DNA-bd_sf"/>
</dbReference>
<dbReference type="Pfam" id="PF03704">
    <property type="entry name" value="BTAD"/>
    <property type="match status" value="1"/>
</dbReference>
<name>A0ABP6SRG7_9ACTN</name>
<keyword evidence="2" id="KW-0804">Transcription</keyword>
<accession>A0ABP6SRG7</accession>
<organism evidence="4 5">
    <name type="scientific">Cryptosporangium minutisporangium</name>
    <dbReference type="NCBI Taxonomy" id="113569"/>
    <lineage>
        <taxon>Bacteria</taxon>
        <taxon>Bacillati</taxon>
        <taxon>Actinomycetota</taxon>
        <taxon>Actinomycetes</taxon>
        <taxon>Cryptosporangiales</taxon>
        <taxon>Cryptosporangiaceae</taxon>
        <taxon>Cryptosporangium</taxon>
    </lineage>
</organism>
<dbReference type="SUPFAM" id="SSF46894">
    <property type="entry name" value="C-terminal effector domain of the bipartite response regulators"/>
    <property type="match status" value="1"/>
</dbReference>
<dbReference type="PANTHER" id="PTHR35807:SF1">
    <property type="entry name" value="TRANSCRIPTIONAL REGULATOR REDD"/>
    <property type="match status" value="1"/>
</dbReference>
<sequence>MQLCGTFAVELHGRRVDHLLPGRQGRLLFGYLAQSRRQQVSRDVLIDALWGGSPPRAASSALSVLISKVRAVVGPEVLRGRAMVSVTLPEPARVDVEVATTALHTAESAVARGDWRRAWVASLPAQFVTRRRFLPETDAPWAESWRRRLTEMHARALEAYATACLELGGAELAGAERAARELLDVAPLRETGHLLLMRTLAARGNVAEAIAAYEYLRVLLREELGVNPCRAVQDAHAELLG</sequence>
<dbReference type="EMBL" id="BAAAYN010000004">
    <property type="protein sequence ID" value="GAA3382994.1"/>
    <property type="molecule type" value="Genomic_DNA"/>
</dbReference>
<comment type="caution">
    <text evidence="4">The sequence shown here is derived from an EMBL/GenBank/DDBJ whole genome shotgun (WGS) entry which is preliminary data.</text>
</comment>
<evidence type="ECO:0000259" key="3">
    <source>
        <dbReference type="SMART" id="SM01043"/>
    </source>
</evidence>
<dbReference type="Gene3D" id="1.10.10.10">
    <property type="entry name" value="Winged helix-like DNA-binding domain superfamily/Winged helix DNA-binding domain"/>
    <property type="match status" value="1"/>
</dbReference>
<reference evidence="5" key="1">
    <citation type="journal article" date="2019" name="Int. J. Syst. Evol. Microbiol.">
        <title>The Global Catalogue of Microorganisms (GCM) 10K type strain sequencing project: providing services to taxonomists for standard genome sequencing and annotation.</title>
        <authorList>
            <consortium name="The Broad Institute Genomics Platform"/>
            <consortium name="The Broad Institute Genome Sequencing Center for Infectious Disease"/>
            <person name="Wu L."/>
            <person name="Ma J."/>
        </authorList>
    </citation>
    <scope>NUCLEOTIDE SEQUENCE [LARGE SCALE GENOMIC DNA]</scope>
    <source>
        <strain evidence="5">JCM 9458</strain>
    </source>
</reference>